<feature type="region of interest" description="Disordered" evidence="1">
    <location>
        <begin position="36"/>
        <end position="67"/>
    </location>
</feature>
<gene>
    <name evidence="4" type="ORF">EUX98_g5135</name>
</gene>
<proteinExistence type="predicted"/>
<keyword evidence="5" id="KW-1185">Reference proteome</keyword>
<keyword evidence="2" id="KW-0732">Signal</keyword>
<dbReference type="EMBL" id="SGPM01000142">
    <property type="protein sequence ID" value="THH29050.1"/>
    <property type="molecule type" value="Genomic_DNA"/>
</dbReference>
<evidence type="ECO:0000256" key="1">
    <source>
        <dbReference type="SAM" id="MobiDB-lite"/>
    </source>
</evidence>
<evidence type="ECO:0000259" key="3">
    <source>
        <dbReference type="Pfam" id="PF21671"/>
    </source>
</evidence>
<feature type="signal peptide" evidence="2">
    <location>
        <begin position="1"/>
        <end position="22"/>
    </location>
</feature>
<evidence type="ECO:0000313" key="4">
    <source>
        <dbReference type="EMBL" id="THH29050.1"/>
    </source>
</evidence>
<dbReference type="Proteomes" id="UP000308730">
    <property type="component" value="Unassembled WGS sequence"/>
</dbReference>
<dbReference type="InterPro" id="IPR038955">
    <property type="entry name" value="PriA/CPL1_fungi"/>
</dbReference>
<accession>A0A4S4N051</accession>
<name>A0A4S4N051_9APHY</name>
<dbReference type="OrthoDB" id="439917at2759"/>
<comment type="caution">
    <text evidence="4">The sequence shown here is derived from an EMBL/GenBank/DDBJ whole genome shotgun (WGS) entry which is preliminary data.</text>
</comment>
<protein>
    <recommendedName>
        <fullName evidence="3">Protein CPL1-like domain-containing protein</fullName>
    </recommendedName>
</protein>
<evidence type="ECO:0000313" key="5">
    <source>
        <dbReference type="Proteomes" id="UP000308730"/>
    </source>
</evidence>
<dbReference type="InterPro" id="IPR048661">
    <property type="entry name" value="CPL1-like"/>
</dbReference>
<evidence type="ECO:0000256" key="2">
    <source>
        <dbReference type="SAM" id="SignalP"/>
    </source>
</evidence>
<reference evidence="4 5" key="1">
    <citation type="submission" date="2019-02" db="EMBL/GenBank/DDBJ databases">
        <title>Genome sequencing of the rare red list fungi Antrodiella citrinella (Flaviporus citrinellus).</title>
        <authorList>
            <person name="Buettner E."/>
            <person name="Kellner H."/>
        </authorList>
    </citation>
    <scope>NUCLEOTIDE SEQUENCE [LARGE SCALE GENOMIC DNA]</scope>
    <source>
        <strain evidence="4 5">DSM 108506</strain>
    </source>
</reference>
<organism evidence="4 5">
    <name type="scientific">Antrodiella citrinella</name>
    <dbReference type="NCBI Taxonomy" id="2447956"/>
    <lineage>
        <taxon>Eukaryota</taxon>
        <taxon>Fungi</taxon>
        <taxon>Dikarya</taxon>
        <taxon>Basidiomycota</taxon>
        <taxon>Agaricomycotina</taxon>
        <taxon>Agaricomycetes</taxon>
        <taxon>Polyporales</taxon>
        <taxon>Steccherinaceae</taxon>
        <taxon>Antrodiella</taxon>
    </lineage>
</organism>
<dbReference type="Pfam" id="PF21671">
    <property type="entry name" value="CPL1-like"/>
    <property type="match status" value="1"/>
</dbReference>
<feature type="domain" description="Protein CPL1-like" evidence="3">
    <location>
        <begin position="105"/>
        <end position="164"/>
    </location>
</feature>
<dbReference type="PANTHER" id="PTHR35192:SF2">
    <property type="entry name" value="APPLE DOMAIN-CONTAINING PROTEIN"/>
    <property type="match status" value="1"/>
</dbReference>
<feature type="chain" id="PRO_5020713020" description="Protein CPL1-like domain-containing protein" evidence="2">
    <location>
        <begin position="23"/>
        <end position="167"/>
    </location>
</feature>
<dbReference type="PANTHER" id="PTHR35192">
    <property type="entry name" value="PROTEIN, PUTATIVE-RELATED"/>
    <property type="match status" value="1"/>
</dbReference>
<sequence>MRSTLYTALSLLSLAIFAQASALPDASVVALSSSPSPALEARAPQPSNAKRSPHSKRKQTPLSPEEQMSRHLCPLGMNVCPIPLENLNTVPLIPTTLLKWIEEGFECVDLQEDLTSCGGCGSVNASHDCTTIPNALGVSCIAGVCHVDTCKSGFTLAADGKTCVRLQ</sequence>
<dbReference type="AlphaFoldDB" id="A0A4S4N051"/>